<keyword evidence="1" id="KW-1277">Toxin-antitoxin system</keyword>
<evidence type="ECO:0000313" key="3">
    <source>
        <dbReference type="Proteomes" id="UP000026941"/>
    </source>
</evidence>
<dbReference type="InterPro" id="IPR007712">
    <property type="entry name" value="RelE/ParE_toxin"/>
</dbReference>
<gene>
    <name evidence="2" type="ORF">RRH01S_09_01160</name>
</gene>
<dbReference type="Pfam" id="PF05016">
    <property type="entry name" value="ParE_toxin"/>
    <property type="match status" value="1"/>
</dbReference>
<comment type="caution">
    <text evidence="2">The sequence shown here is derived from an EMBL/GenBank/DDBJ whole genome shotgun (WGS) entry which is preliminary data.</text>
</comment>
<dbReference type="InterPro" id="IPR035093">
    <property type="entry name" value="RelE/ParE_toxin_dom_sf"/>
</dbReference>
<evidence type="ECO:0000313" key="2">
    <source>
        <dbReference type="EMBL" id="GAJ94801.1"/>
    </source>
</evidence>
<proteinExistence type="predicted"/>
<name>A0AA87Q3C5_RHIRH</name>
<protein>
    <recommendedName>
        <fullName evidence="4">Type II toxin-antitoxin system RelE/ParE family toxin</fullName>
    </recommendedName>
</protein>
<organism evidence="2 3">
    <name type="scientific">Rhizobium rhizogenes NBRC 13257</name>
    <dbReference type="NCBI Taxonomy" id="1220581"/>
    <lineage>
        <taxon>Bacteria</taxon>
        <taxon>Pseudomonadati</taxon>
        <taxon>Pseudomonadota</taxon>
        <taxon>Alphaproteobacteria</taxon>
        <taxon>Hyphomicrobiales</taxon>
        <taxon>Rhizobiaceae</taxon>
        <taxon>Rhizobium/Agrobacterium group</taxon>
        <taxon>Rhizobium</taxon>
    </lineage>
</organism>
<evidence type="ECO:0008006" key="4">
    <source>
        <dbReference type="Google" id="ProtNLM"/>
    </source>
</evidence>
<dbReference type="AlphaFoldDB" id="A0AA87Q3C5"/>
<dbReference type="RefSeq" id="WP_012651034.1">
    <property type="nucleotide sequence ID" value="NZ_BAYX01000009.1"/>
</dbReference>
<dbReference type="Gene3D" id="3.30.2310.20">
    <property type="entry name" value="RelE-like"/>
    <property type="match status" value="1"/>
</dbReference>
<reference evidence="2 3" key="1">
    <citation type="submission" date="2014-05" db="EMBL/GenBank/DDBJ databases">
        <title>Whole genome shotgun sequence of Rhizobium rhizogenes NBRC 13257.</title>
        <authorList>
            <person name="Katano-Makiyama Y."/>
            <person name="Hosoyama A."/>
            <person name="Hashimoto M."/>
            <person name="Hosoyama Y."/>
            <person name="Noguchi M."/>
            <person name="Tsuchikane K."/>
            <person name="Kimura A."/>
            <person name="Ohji S."/>
            <person name="Ichikawa N."/>
            <person name="Yamazoe A."/>
            <person name="Fujita N."/>
        </authorList>
    </citation>
    <scope>NUCLEOTIDE SEQUENCE [LARGE SCALE GENOMIC DNA]</scope>
    <source>
        <strain evidence="2 3">NBRC 13257</strain>
    </source>
</reference>
<evidence type="ECO:0000256" key="1">
    <source>
        <dbReference type="ARBA" id="ARBA00022649"/>
    </source>
</evidence>
<sequence length="104" mass="11769">MRYVITKHPLVEHDLFDIVDFISNYAGIEVGLAKTDEITEFIDRLADFPHIGTVRADMAPTLRVIPASEKAVVCFTVDDATKVIRIICISYAGADWMSRVKERR</sequence>
<dbReference type="Proteomes" id="UP000026941">
    <property type="component" value="Unassembled WGS sequence"/>
</dbReference>
<accession>A0AA87Q3C5</accession>
<dbReference type="EMBL" id="BAYX01000009">
    <property type="protein sequence ID" value="GAJ94801.1"/>
    <property type="molecule type" value="Genomic_DNA"/>
</dbReference>